<evidence type="ECO:0000313" key="4">
    <source>
        <dbReference type="Proteomes" id="UP000473699"/>
    </source>
</evidence>
<sequence>MGVIPQNFWRYFMRMRRPLLWRSLLLFLLASQLCWQARAAAEPAGQARQSLDSVHSAKHVQKAKTDAASYIFRYYNSSLSMDKANEYARYVMEASSRFSVDPALITAIIVKESRVKVNARSKYAVGLMQVYWKLHRNTIMAQFPHIRTEKILMEPRNNIMVGTWIFSRYMAHCKGNVTKALGRYLGSQANRYVALVTKYRGHYTERVLLNLQHASKRAVS</sequence>
<evidence type="ECO:0000313" key="3">
    <source>
        <dbReference type="EMBL" id="MST54588.1"/>
    </source>
</evidence>
<dbReference type="InterPro" id="IPR023346">
    <property type="entry name" value="Lysozyme-like_dom_sf"/>
</dbReference>
<evidence type="ECO:0000256" key="1">
    <source>
        <dbReference type="SAM" id="SignalP"/>
    </source>
</evidence>
<proteinExistence type="predicted"/>
<feature type="signal peptide" evidence="1">
    <location>
        <begin position="1"/>
        <end position="39"/>
    </location>
</feature>
<dbReference type="Proteomes" id="UP000473699">
    <property type="component" value="Unassembled WGS sequence"/>
</dbReference>
<dbReference type="SUPFAM" id="SSF53955">
    <property type="entry name" value="Lysozyme-like"/>
    <property type="match status" value="1"/>
</dbReference>
<reference evidence="3 4" key="1">
    <citation type="submission" date="2019-08" db="EMBL/GenBank/DDBJ databases">
        <title>In-depth cultivation of the pig gut microbiome towards novel bacterial diversity and tailored functional studies.</title>
        <authorList>
            <person name="Wylensek D."/>
            <person name="Hitch T.C.A."/>
            <person name="Clavel T."/>
        </authorList>
    </citation>
    <scope>NUCLEOTIDE SEQUENCE [LARGE SCALE GENOMIC DNA]</scope>
    <source>
        <strain evidence="3 4">SM-530-WT-4B</strain>
    </source>
</reference>
<gene>
    <name evidence="3" type="ORF">FYJ74_00755</name>
</gene>
<organism evidence="3 4">
    <name type="scientific">Pyramidobacter porci</name>
    <dbReference type="NCBI Taxonomy" id="2605789"/>
    <lineage>
        <taxon>Bacteria</taxon>
        <taxon>Thermotogati</taxon>
        <taxon>Synergistota</taxon>
        <taxon>Synergistia</taxon>
        <taxon>Synergistales</taxon>
        <taxon>Dethiosulfovibrionaceae</taxon>
        <taxon>Pyramidobacter</taxon>
    </lineage>
</organism>
<comment type="caution">
    <text evidence="3">The sequence shown here is derived from an EMBL/GenBank/DDBJ whole genome shotgun (WGS) entry which is preliminary data.</text>
</comment>
<keyword evidence="4" id="KW-1185">Reference proteome</keyword>
<name>A0A6L5Y9B8_9BACT</name>
<feature type="domain" description="Transglycosylase SLT" evidence="2">
    <location>
        <begin position="90"/>
        <end position="184"/>
    </location>
</feature>
<keyword evidence="1" id="KW-0732">Signal</keyword>
<feature type="chain" id="PRO_5026672420" evidence="1">
    <location>
        <begin position="40"/>
        <end position="220"/>
    </location>
</feature>
<evidence type="ECO:0000259" key="2">
    <source>
        <dbReference type="Pfam" id="PF01464"/>
    </source>
</evidence>
<dbReference type="EMBL" id="VUNH01000001">
    <property type="protein sequence ID" value="MST54588.1"/>
    <property type="molecule type" value="Genomic_DNA"/>
</dbReference>
<accession>A0A6L5Y9B8</accession>
<dbReference type="AlphaFoldDB" id="A0A6L5Y9B8"/>
<protein>
    <submittedName>
        <fullName evidence="3">Lytic transglycosylase domain-containing protein</fullName>
    </submittedName>
</protein>
<dbReference type="Pfam" id="PF01464">
    <property type="entry name" value="SLT"/>
    <property type="match status" value="1"/>
</dbReference>
<dbReference type="InterPro" id="IPR008258">
    <property type="entry name" value="Transglycosylase_SLT_dom_1"/>
</dbReference>
<dbReference type="Gene3D" id="1.10.530.10">
    <property type="match status" value="1"/>
</dbReference>